<dbReference type="PANTHER" id="PTHR43133:SF46">
    <property type="entry name" value="RNA POLYMERASE SIGMA-70 FACTOR ECF SUBFAMILY"/>
    <property type="match status" value="1"/>
</dbReference>
<evidence type="ECO:0000256" key="2">
    <source>
        <dbReference type="ARBA" id="ARBA00023015"/>
    </source>
</evidence>
<gene>
    <name evidence="7" type="ORF">BC643_1236</name>
</gene>
<keyword evidence="3" id="KW-0731">Sigma factor</keyword>
<dbReference type="InterPro" id="IPR007627">
    <property type="entry name" value="RNA_pol_sigma70_r2"/>
</dbReference>
<dbReference type="NCBIfam" id="TIGR02985">
    <property type="entry name" value="Sig70_bacteroi1"/>
    <property type="match status" value="1"/>
</dbReference>
<name>A0A419W5Z9_9BACT</name>
<dbReference type="Gene3D" id="1.10.1740.10">
    <property type="match status" value="1"/>
</dbReference>
<dbReference type="InterPro" id="IPR014284">
    <property type="entry name" value="RNA_pol_sigma-70_dom"/>
</dbReference>
<evidence type="ECO:0000259" key="5">
    <source>
        <dbReference type="Pfam" id="PF04542"/>
    </source>
</evidence>
<dbReference type="SUPFAM" id="SSF88946">
    <property type="entry name" value="Sigma2 domain of RNA polymerase sigma factors"/>
    <property type="match status" value="1"/>
</dbReference>
<protein>
    <submittedName>
        <fullName evidence="7">RNA polymerase sigma-70 factor (ECF subfamily)</fullName>
    </submittedName>
</protein>
<dbReference type="GO" id="GO:0003677">
    <property type="term" value="F:DNA binding"/>
    <property type="evidence" value="ECO:0007669"/>
    <property type="project" value="InterPro"/>
</dbReference>
<evidence type="ECO:0000313" key="7">
    <source>
        <dbReference type="EMBL" id="RKD90891.1"/>
    </source>
</evidence>
<dbReference type="SUPFAM" id="SSF88659">
    <property type="entry name" value="Sigma3 and sigma4 domains of RNA polymerase sigma factors"/>
    <property type="match status" value="1"/>
</dbReference>
<dbReference type="CDD" id="cd06171">
    <property type="entry name" value="Sigma70_r4"/>
    <property type="match status" value="1"/>
</dbReference>
<dbReference type="InterPro" id="IPR039425">
    <property type="entry name" value="RNA_pol_sigma-70-like"/>
</dbReference>
<dbReference type="PANTHER" id="PTHR43133">
    <property type="entry name" value="RNA POLYMERASE ECF-TYPE SIGMA FACTO"/>
    <property type="match status" value="1"/>
</dbReference>
<evidence type="ECO:0000256" key="1">
    <source>
        <dbReference type="ARBA" id="ARBA00010641"/>
    </source>
</evidence>
<evidence type="ECO:0000259" key="6">
    <source>
        <dbReference type="Pfam" id="PF08281"/>
    </source>
</evidence>
<feature type="domain" description="RNA polymerase sigma-70 region 2" evidence="5">
    <location>
        <begin position="31"/>
        <end position="88"/>
    </location>
</feature>
<keyword evidence="4" id="KW-0804">Transcription</keyword>
<sequence length="192" mass="23014">MHRVDESLVRRFTLGDMQAFDEIYSMFNYKLQKFIFSLVKNPTDTEDLVHEVFVKVWENKEKLKAHSAFNSYLFTIGYNTTISFLRRRVHDTRYVEYVKSVQVETDEVDLVEQLDTEEMREALNVLVEKMPERQREVFKMKHFENCSYKEIAEALNISVNTVENHIVKAHRFLKEHMGKSYLAMLFFIHLFL</sequence>
<organism evidence="7 8">
    <name type="scientific">Mangrovibacterium diazotrophicum</name>
    <dbReference type="NCBI Taxonomy" id="1261403"/>
    <lineage>
        <taxon>Bacteria</taxon>
        <taxon>Pseudomonadati</taxon>
        <taxon>Bacteroidota</taxon>
        <taxon>Bacteroidia</taxon>
        <taxon>Marinilabiliales</taxon>
        <taxon>Prolixibacteraceae</taxon>
        <taxon>Mangrovibacterium</taxon>
    </lineage>
</organism>
<dbReference type="Pfam" id="PF08281">
    <property type="entry name" value="Sigma70_r4_2"/>
    <property type="match status" value="1"/>
</dbReference>
<evidence type="ECO:0000256" key="3">
    <source>
        <dbReference type="ARBA" id="ARBA00023082"/>
    </source>
</evidence>
<dbReference type="GO" id="GO:0006352">
    <property type="term" value="P:DNA-templated transcription initiation"/>
    <property type="evidence" value="ECO:0007669"/>
    <property type="project" value="InterPro"/>
</dbReference>
<comment type="similarity">
    <text evidence="1">Belongs to the sigma-70 factor family. ECF subfamily.</text>
</comment>
<reference evidence="7 8" key="1">
    <citation type="submission" date="2018-09" db="EMBL/GenBank/DDBJ databases">
        <title>Genomic Encyclopedia of Archaeal and Bacterial Type Strains, Phase II (KMG-II): from individual species to whole genera.</title>
        <authorList>
            <person name="Goeker M."/>
        </authorList>
    </citation>
    <scope>NUCLEOTIDE SEQUENCE [LARGE SCALE GENOMIC DNA]</scope>
    <source>
        <strain evidence="7 8">DSM 27148</strain>
    </source>
</reference>
<dbReference type="InterPro" id="IPR013249">
    <property type="entry name" value="RNA_pol_sigma70_r4_t2"/>
</dbReference>
<proteinExistence type="inferred from homology"/>
<keyword evidence="2" id="KW-0805">Transcription regulation</keyword>
<dbReference type="InterPro" id="IPR014327">
    <property type="entry name" value="RNA_pol_sigma70_bacteroid"/>
</dbReference>
<dbReference type="NCBIfam" id="TIGR02937">
    <property type="entry name" value="sigma70-ECF"/>
    <property type="match status" value="1"/>
</dbReference>
<feature type="domain" description="RNA polymerase sigma factor 70 region 4 type 2" evidence="6">
    <location>
        <begin position="121"/>
        <end position="169"/>
    </location>
</feature>
<evidence type="ECO:0000256" key="4">
    <source>
        <dbReference type="ARBA" id="ARBA00023163"/>
    </source>
</evidence>
<dbReference type="Gene3D" id="1.10.10.10">
    <property type="entry name" value="Winged helix-like DNA-binding domain superfamily/Winged helix DNA-binding domain"/>
    <property type="match status" value="1"/>
</dbReference>
<dbReference type="GO" id="GO:0016987">
    <property type="term" value="F:sigma factor activity"/>
    <property type="evidence" value="ECO:0007669"/>
    <property type="project" value="UniProtKB-KW"/>
</dbReference>
<keyword evidence="8" id="KW-1185">Reference proteome</keyword>
<dbReference type="InterPro" id="IPR013324">
    <property type="entry name" value="RNA_pol_sigma_r3/r4-like"/>
</dbReference>
<dbReference type="InterPro" id="IPR036388">
    <property type="entry name" value="WH-like_DNA-bd_sf"/>
</dbReference>
<evidence type="ECO:0000313" key="8">
    <source>
        <dbReference type="Proteomes" id="UP000283387"/>
    </source>
</evidence>
<dbReference type="InterPro" id="IPR013325">
    <property type="entry name" value="RNA_pol_sigma_r2"/>
</dbReference>
<dbReference type="AlphaFoldDB" id="A0A419W5Z9"/>
<dbReference type="Proteomes" id="UP000283387">
    <property type="component" value="Unassembled WGS sequence"/>
</dbReference>
<dbReference type="EMBL" id="RAPN01000001">
    <property type="protein sequence ID" value="RKD90891.1"/>
    <property type="molecule type" value="Genomic_DNA"/>
</dbReference>
<dbReference type="Pfam" id="PF04542">
    <property type="entry name" value="Sigma70_r2"/>
    <property type="match status" value="1"/>
</dbReference>
<comment type="caution">
    <text evidence="7">The sequence shown here is derived from an EMBL/GenBank/DDBJ whole genome shotgun (WGS) entry which is preliminary data.</text>
</comment>
<accession>A0A419W5Z9</accession>